<proteinExistence type="predicted"/>
<reference evidence="3 4" key="1">
    <citation type="journal article" date="2019" name="Nat. Microbiol.">
        <title>Mediterranean grassland soil C-N compound turnover is dependent on rainfall and depth, and is mediated by genomically divergent microorganisms.</title>
        <authorList>
            <person name="Diamond S."/>
            <person name="Andeer P.F."/>
            <person name="Li Z."/>
            <person name="Crits-Christoph A."/>
            <person name="Burstein D."/>
            <person name="Anantharaman K."/>
            <person name="Lane K.R."/>
            <person name="Thomas B.C."/>
            <person name="Pan C."/>
            <person name="Northen T.R."/>
            <person name="Banfield J.F."/>
        </authorList>
    </citation>
    <scope>NUCLEOTIDE SEQUENCE [LARGE SCALE GENOMIC DNA]</scope>
    <source>
        <strain evidence="3">NP_3</strain>
    </source>
</reference>
<dbReference type="InterPro" id="IPR004095">
    <property type="entry name" value="TGS"/>
</dbReference>
<dbReference type="EMBL" id="VBAK01000130">
    <property type="protein sequence ID" value="TMI89063.1"/>
    <property type="molecule type" value="Genomic_DNA"/>
</dbReference>
<evidence type="ECO:0000313" key="3">
    <source>
        <dbReference type="EMBL" id="TMI89063.1"/>
    </source>
</evidence>
<dbReference type="PANTHER" id="PTHR43127">
    <property type="entry name" value="DEVELOPMENTALLY-REGULATED GTP-BINDING PROTEIN 2"/>
    <property type="match status" value="1"/>
</dbReference>
<gene>
    <name evidence="3" type="ORF">E6H00_10880</name>
</gene>
<dbReference type="Pfam" id="PF01926">
    <property type="entry name" value="MMR_HSR1"/>
    <property type="match status" value="1"/>
</dbReference>
<organism evidence="3 4">
    <name type="scientific">Candidatus Segetimicrobium genomatis</name>
    <dbReference type="NCBI Taxonomy" id="2569760"/>
    <lineage>
        <taxon>Bacteria</taxon>
        <taxon>Bacillati</taxon>
        <taxon>Candidatus Sysuimicrobiota</taxon>
        <taxon>Candidatus Sysuimicrobiia</taxon>
        <taxon>Candidatus Sysuimicrobiales</taxon>
        <taxon>Candidatus Segetimicrobiaceae</taxon>
        <taxon>Candidatus Segetimicrobium</taxon>
    </lineage>
</organism>
<dbReference type="GO" id="GO:0005525">
    <property type="term" value="F:GTP binding"/>
    <property type="evidence" value="ECO:0007669"/>
    <property type="project" value="InterPro"/>
</dbReference>
<dbReference type="InterPro" id="IPR045001">
    <property type="entry name" value="DRG"/>
</dbReference>
<dbReference type="InterPro" id="IPR027417">
    <property type="entry name" value="P-loop_NTPase"/>
</dbReference>
<sequence>MPANLTPQYLDAERRFREAATPEEQLAALNEMMATIPKHKGTEHMRADIRRRMAKVRTEAARKRTSGRGPTWHHVPREGAGQEVLIGAPNAGKSRLLAALSNATPVVAPYPFSTRTPLPGMVPFENVQIQLIDLPPIAAETAEPWLFALIRQADGALLVADLASDDLLSSMEETLTLLERFNVRLGRGGAPSEGDGDPGGRGGSEGAGASEGGAPEGAASGSVPTILVAAKADAPGAEGRLDILRELCAGRWPILAVSAETGVNVDALRAEMFRLLDVIRVYTKARGRRADLSVPFVLKRGTTVQDAAAVVHKDFADRLKYARIWGTRMFEGQMVQREHVLEDGDILELHA</sequence>
<dbReference type="InterPro" id="IPR006073">
    <property type="entry name" value="GTP-bd"/>
</dbReference>
<dbReference type="SUPFAM" id="SSF81271">
    <property type="entry name" value="TGS-like"/>
    <property type="match status" value="1"/>
</dbReference>
<dbReference type="GO" id="GO:0003924">
    <property type="term" value="F:GTPase activity"/>
    <property type="evidence" value="ECO:0007669"/>
    <property type="project" value="InterPro"/>
</dbReference>
<protein>
    <submittedName>
        <fullName evidence="3">TGS domain-containing protein</fullName>
    </submittedName>
</protein>
<dbReference type="AlphaFoldDB" id="A0A537JZU8"/>
<evidence type="ECO:0000259" key="2">
    <source>
        <dbReference type="PROSITE" id="PS51880"/>
    </source>
</evidence>
<name>A0A537JZU8_9BACT</name>
<feature type="compositionally biased region" description="Gly residues" evidence="1">
    <location>
        <begin position="187"/>
        <end position="215"/>
    </location>
</feature>
<dbReference type="InterPro" id="IPR012675">
    <property type="entry name" value="Beta-grasp_dom_sf"/>
</dbReference>
<dbReference type="PROSITE" id="PS51880">
    <property type="entry name" value="TGS"/>
    <property type="match status" value="1"/>
</dbReference>
<evidence type="ECO:0000256" key="1">
    <source>
        <dbReference type="SAM" id="MobiDB-lite"/>
    </source>
</evidence>
<dbReference type="Pfam" id="PF02824">
    <property type="entry name" value="TGS"/>
    <property type="match status" value="1"/>
</dbReference>
<dbReference type="InterPro" id="IPR012676">
    <property type="entry name" value="TGS-like"/>
</dbReference>
<feature type="region of interest" description="Disordered" evidence="1">
    <location>
        <begin position="187"/>
        <end position="220"/>
    </location>
</feature>
<dbReference type="CDD" id="cd01666">
    <property type="entry name" value="TGS_DRG"/>
    <property type="match status" value="1"/>
</dbReference>
<feature type="domain" description="TGS" evidence="2">
    <location>
        <begin position="277"/>
        <end position="351"/>
    </location>
</feature>
<dbReference type="Gene3D" id="6.10.140.1070">
    <property type="match status" value="1"/>
</dbReference>
<evidence type="ECO:0000313" key="4">
    <source>
        <dbReference type="Proteomes" id="UP000318509"/>
    </source>
</evidence>
<accession>A0A537JZU8</accession>
<dbReference type="Gene3D" id="3.10.20.30">
    <property type="match status" value="1"/>
</dbReference>
<comment type="caution">
    <text evidence="3">The sequence shown here is derived from an EMBL/GenBank/DDBJ whole genome shotgun (WGS) entry which is preliminary data.</text>
</comment>
<dbReference type="Gene3D" id="3.40.50.300">
    <property type="entry name" value="P-loop containing nucleotide triphosphate hydrolases"/>
    <property type="match status" value="1"/>
</dbReference>
<dbReference type="PRINTS" id="PR00326">
    <property type="entry name" value="GTP1OBG"/>
</dbReference>
<dbReference type="Proteomes" id="UP000318509">
    <property type="component" value="Unassembled WGS sequence"/>
</dbReference>
<dbReference type="SUPFAM" id="SSF52540">
    <property type="entry name" value="P-loop containing nucleoside triphosphate hydrolases"/>
    <property type="match status" value="1"/>
</dbReference>